<dbReference type="InterPro" id="IPR009081">
    <property type="entry name" value="PP-bd_ACP"/>
</dbReference>
<dbReference type="InterPro" id="IPR020806">
    <property type="entry name" value="PKS_PP-bd"/>
</dbReference>
<dbReference type="PROSITE" id="PS52004">
    <property type="entry name" value="KS3_2"/>
    <property type="match status" value="3"/>
</dbReference>
<keyword evidence="5" id="KW-0012">Acyltransferase</keyword>
<dbReference type="Pfam" id="PF00698">
    <property type="entry name" value="Acyl_transf_1"/>
    <property type="match status" value="2"/>
</dbReference>
<dbReference type="CDD" id="cd00833">
    <property type="entry name" value="PKS"/>
    <property type="match status" value="3"/>
</dbReference>
<dbReference type="Pfam" id="PF14765">
    <property type="entry name" value="PS-DH"/>
    <property type="match status" value="1"/>
</dbReference>
<dbReference type="FunFam" id="3.40.47.10:FF:000019">
    <property type="entry name" value="Polyketide synthase type I"/>
    <property type="match status" value="2"/>
</dbReference>
<evidence type="ECO:0000256" key="6">
    <source>
        <dbReference type="PROSITE-ProRule" id="PRU01363"/>
    </source>
</evidence>
<dbReference type="InterPro" id="IPR020807">
    <property type="entry name" value="PKS_DH"/>
</dbReference>
<name>A0A239JE14_9ACTN</name>
<dbReference type="CDD" id="cd08956">
    <property type="entry name" value="KR_3_FAS_SDR_x"/>
    <property type="match status" value="1"/>
</dbReference>
<dbReference type="InterPro" id="IPR016036">
    <property type="entry name" value="Malonyl_transacylase_ACP-bd"/>
</dbReference>
<dbReference type="InterPro" id="IPR049900">
    <property type="entry name" value="PKS_mFAS_DH"/>
</dbReference>
<evidence type="ECO:0000256" key="4">
    <source>
        <dbReference type="ARBA" id="ARBA00023268"/>
    </source>
</evidence>
<dbReference type="InterPro" id="IPR057326">
    <property type="entry name" value="KR_dom"/>
</dbReference>
<feature type="active site" description="Proton donor; for dehydratase activity" evidence="6">
    <location>
        <position position="2114"/>
    </location>
</feature>
<dbReference type="Pfam" id="PF02801">
    <property type="entry name" value="Ketoacyl-synt_C"/>
    <property type="match status" value="3"/>
</dbReference>
<dbReference type="SMART" id="SM00822">
    <property type="entry name" value="PKS_KR"/>
    <property type="match status" value="1"/>
</dbReference>
<dbReference type="Gene3D" id="3.40.50.720">
    <property type="entry name" value="NAD(P)-binding Rossmann-like Domain"/>
    <property type="match status" value="1"/>
</dbReference>
<dbReference type="PROSITE" id="PS52019">
    <property type="entry name" value="PKS_MFAS_DH"/>
    <property type="match status" value="1"/>
</dbReference>
<dbReference type="InterPro" id="IPR049552">
    <property type="entry name" value="PKS_DH_N"/>
</dbReference>
<dbReference type="OrthoDB" id="5476359at2"/>
<dbReference type="InterPro" id="IPR036291">
    <property type="entry name" value="NAD(P)-bd_dom_sf"/>
</dbReference>
<feature type="domain" description="Carrier" evidence="7">
    <location>
        <begin position="929"/>
        <end position="1004"/>
    </location>
</feature>
<dbReference type="GO" id="GO:0006633">
    <property type="term" value="P:fatty acid biosynthetic process"/>
    <property type="evidence" value="ECO:0007669"/>
    <property type="project" value="InterPro"/>
</dbReference>
<dbReference type="Pfam" id="PF16197">
    <property type="entry name" value="KAsynt_C_assoc"/>
    <property type="match status" value="2"/>
</dbReference>
<dbReference type="SMART" id="SM00825">
    <property type="entry name" value="PKS_KS"/>
    <property type="match status" value="3"/>
</dbReference>
<dbReference type="FunFam" id="1.10.1200.10:FF:000007">
    <property type="entry name" value="Probable polyketide synthase pks17"/>
    <property type="match status" value="1"/>
</dbReference>
<dbReference type="InterPro" id="IPR050091">
    <property type="entry name" value="PKS_NRPS_Biosynth_Enz"/>
</dbReference>
<dbReference type="SMART" id="SM00827">
    <property type="entry name" value="PKS_AT"/>
    <property type="match status" value="2"/>
</dbReference>
<dbReference type="PROSITE" id="PS50075">
    <property type="entry name" value="CARRIER"/>
    <property type="match status" value="2"/>
</dbReference>
<feature type="domain" description="Carrier" evidence="7">
    <location>
        <begin position="2633"/>
        <end position="2708"/>
    </location>
</feature>
<dbReference type="GO" id="GO:0004312">
    <property type="term" value="F:fatty acid synthase activity"/>
    <property type="evidence" value="ECO:0007669"/>
    <property type="project" value="TreeGrafter"/>
</dbReference>
<accession>A0A239JE14</accession>
<dbReference type="InterPro" id="IPR042104">
    <property type="entry name" value="PKS_dehydratase_sf"/>
</dbReference>
<dbReference type="SMART" id="SM01294">
    <property type="entry name" value="PKS_PP_betabranch"/>
    <property type="match status" value="1"/>
</dbReference>
<evidence type="ECO:0000256" key="3">
    <source>
        <dbReference type="ARBA" id="ARBA00022679"/>
    </source>
</evidence>
<dbReference type="InterPro" id="IPR036736">
    <property type="entry name" value="ACP-like_sf"/>
</dbReference>
<dbReference type="RefSeq" id="WP_143232899.1">
    <property type="nucleotide sequence ID" value="NZ_FZNR01000034.1"/>
</dbReference>
<dbReference type="PROSITE" id="PS00606">
    <property type="entry name" value="KS3_1"/>
    <property type="match status" value="2"/>
</dbReference>
<feature type="region of interest" description="C-terminal hotdog fold" evidence="6">
    <location>
        <begin position="2053"/>
        <end position="2193"/>
    </location>
</feature>
<evidence type="ECO:0000259" key="7">
    <source>
        <dbReference type="PROSITE" id="PS50075"/>
    </source>
</evidence>
<protein>
    <submittedName>
        <fullName evidence="10">Acyl transferase domain-containing protein</fullName>
    </submittedName>
</protein>
<dbReference type="Gene3D" id="3.10.129.110">
    <property type="entry name" value="Polyketide synthase dehydratase"/>
    <property type="match status" value="1"/>
</dbReference>
<dbReference type="SUPFAM" id="SSF55048">
    <property type="entry name" value="Probable ACP-binding domain of malonyl-CoA ACP transacylase"/>
    <property type="match status" value="2"/>
</dbReference>
<dbReference type="InterPro" id="IPR001227">
    <property type="entry name" value="Ac_transferase_dom_sf"/>
</dbReference>
<feature type="domain" description="Ketosynthase family 3 (KS3)" evidence="8">
    <location>
        <begin position="1022"/>
        <end position="1447"/>
    </location>
</feature>
<dbReference type="EMBL" id="FZNR01000034">
    <property type="protein sequence ID" value="SNT04067.1"/>
    <property type="molecule type" value="Genomic_DNA"/>
</dbReference>
<dbReference type="Pfam" id="PF00109">
    <property type="entry name" value="ketoacyl-synt"/>
    <property type="match status" value="3"/>
</dbReference>
<sequence length="3029" mass="315627">MTSEHAIAVVGMSCRLPMAHDLDAFWELLRTGTSAVTEAPPQRHDHVPAGPGIAPGTRSGAFLDAVGDFDAAFFGISPREAVMMDPQQRLVLELTWEALENAGIEAGTLRGTSTAVFVGTLRDDYAGLLHQQGPAAITQHSSVGTHRGIIANRVSYVLGLHGASLTVDTAQSSSLVAVHLAAEALRSGEATAAIVAGVNLNLLAEGALSAERFGGLSPTGRCHTFDARADGYVRGEGGAVVVLKPLERALADGDRIHGVIRGSAVNNDGATAGLTVPSQDAQERVLREAYRRSGVDPGDVRYVELHGTGTPVGDPIEAAALGAVLGSARRPGDPLPVGSVKTNIGHLEGAAGLAGLVKTLLCMTHRQLPASLNFESANPRIPLDELNLRVQERLTDWPGADGPLVAGVSSFGMGGTNCHVVLAETPVAGHHRHAPGADDGRTADPVVLPLTLSARSAAALRGQARRLLTHVSTAGGPSVLDAGWSLLSRSVFEHRAVLTATDTDAVTAGLAALADGRAAAGLVTGAATADSGRVAFLFTGQGAQRPRAGYDLYQRFPRFAAAVDEICELADPLLDRPLRPILFAEPGSADAALLDHTAYTQIATFTVEVAIARLLASWGVRPDVVAGHSIGEIAAAHVAGVLSTADAVRLVVARGALMGALPAGGAMASIQASEHEVTPLLEGVDGPVALGAVNGPAQVVVSGAESAVAAVIAAAGARGWKVRRLTVSHAFHSPLMEPMLDEFHDIVESLRLGPAELPAVSSVTGAAISVEWSDPRYWVEQVREPVRFDDAVAALAGQGIATFLEVGPGAVLAGLVADCVPEPERVVTVAALRSGRPEAETILAAAAAVFVRGVPADWSALYTGSGARLVDLPAYAFQREHYWFDSTVRPLRPEHRAEPRPVLDEPVPDSARTELADRLTGVPAEGRSRTVTEFVAEHVAAVLEYPAHRPVELAVPFRDLGFDSLMAVELRNRLAAATGRRLASGLLFDHPTPTALAVHLLSLVDGAPDQPAETATTPAVDGEPIAIVGMACRYPGDVMSPEDLWRLVADGTDAITPFPTDRGWDDTLHDADPGRSGKSYVRHGGFLHDAGRFDAGFFGISPREALAMDPQQRLLLEVAWEAVERAGLRPDNLAGTRTGVFVGATNLEYGPRMHDAPESVEGHLLTGSTSSVMSGRIAYQLGLVGPAVTVDTACSSSLVALHLAAQSLRQGESTLAIAGGVTVMATPGMFVEFSRQRGLAPDGRCKPFSAAADGTGWSEGAGLLVLERLSDAHRNGHRVLAVIRGSAINQDGASNGLTAPNGPSQQRVIRQALAGARLGAADVDVVEAHGTGTTLGDPIEAEAVLATYGQDRDGDDPVLLGSLKSNIGHAQAAAGVAGVIKMVQAMRHGLVPATLHATEPTPHVDWSGGAAALVTENRSWPDRDRPRRAAVSSFGISGTNAHLIIEQGETAVDESAAVVPDTGGPVPWLLSARDDAALREQARRLHESLTARPVLRPADVGRSLVTTRALLERRAAVVGRDIGDLLTGLAALADGTTAPGTVLGDATRTGRTAFLFTGQGAQRAGMGRELYEAFPVFAAALDEVTAALDAHLDRPLRELMFAADGSAEADLLHRTGYAQPALFAVEVALFRLLAHHGLAPDLVAGHSIGELAAAYAAGVLSLPDAAALVAARGRLMQAAPAGGAMIAVQATEAEVTAALSGVEDRVSIAAVNGAASVVISGDEEPVERLARRWRDEGRRTHRLQVSHAFHSHRMDPVLDEFRAVAESVRFQAPAVPLISTLTGSVIAAAEITSADYWVRQLRGTVRFHDAVLALRDAGTTVAVELGPDSVLTPLTRDALDGQAVTVAGLLRAGRPEADTLVTALAQAHTGGAPLDLTVFFPDAATVELPTYAFQRQHFWLLPQGRTDAGSLGLDPARHPLLGTAVTLADRDETVLTGRLSARSHPWLADHAIDGRVLLPATALLELALAAGDRVGGPRVEELTLEAPLTLPADTAIRVQVTVTAPDGGGARPFTVHSRLDVPDAGWTRHATGTLTAATNHPPVTDTPWPPAGAEPVSLTGVYDRLGELGYGYGDTFRGLTAAWRHDGDLLAEVELPAGTRESAGQFGLHPALLDAVLHGVVLDAAERSDADEIRLPFAWSGIELFAVGAGALRARITPAGADTVSVTLTDRSGNPVAAVESLALRPVTRQQLAAAPAHRDGMYALDWTPVPPAEPEPDADLLVTRTSAVTGDVPAAAHEHAQRTLRLVQEWLAGDNPATRLVVTTTRAVDTGDGGPVTGFAQAPIWGLLRVVQSEHPGRVVLVDVDDDGIATDVLRAAVATGEPQLAVREGRFLAPRLTRQRAGASDGTVLDPDGTVLVTGGTGGLGALVARHLVTHHGVRHLLLSSRRGPDTPGAGELVAELAGHGARVTVAAADAADREALAGLLRRVPAEHPLTAVVHTAGVLDDATVGALTADQLARVLTPKVDAAWHLHELTRHLPLRAFVLFSSVSGVLGTAGQANYAAANTFLDALAAARAGDGLPATSVAWGLWDSSHGMGATLSAGDLARWSRAGVTPLRPEHGLALFDAALAGARPLAVPVILDPARLDGAEHPPAPLRALVRARPRRAAEAAAPASDWAAGIGALPSEDRYAAVLELVRTVAAIVLGHATTAGVDADRAFRDAGFDSLSAVELRNRLATATGLRLPATLVFDHPSPAALARYLTERVSGEQRTVTAVRTAGSADEPIAIVGMACRFPGGVSSPEQLWDLVASGTDAVSGFPANRGWDLERLYDPDPEHIGTSYSREGGFLHDADLFDREFFGMSPREATATDPQQRLLLETAWETFESASIDPATVRGSNTGVFVGVMYDDYASRLDRVPDEYEGFLLAGNTSSVISGRLAYTYGLEGPAVTVDTACSSSLVALHLAANALRAGECDLVLAGGVTVMSSPNTFVEFSRQRGLSVDGRCKSFAAAADGTGWSEGVGLLLVERLSDAQRNNHKILAVVRGSAVNQDGASNGLTAPNGPSQQRVIRQALSAAGLDVSDVDA</sequence>
<evidence type="ECO:0000259" key="8">
    <source>
        <dbReference type="PROSITE" id="PS52004"/>
    </source>
</evidence>
<feature type="domain" description="Ketosynthase family 3 (KS3)" evidence="8">
    <location>
        <begin position="2725"/>
        <end position="3029"/>
    </location>
</feature>
<dbReference type="PANTHER" id="PTHR43775:SF51">
    <property type="entry name" value="INACTIVE PHENOLPHTHIOCEROL SYNTHESIS POLYKETIDE SYNTHASE TYPE I PKS1-RELATED"/>
    <property type="match status" value="1"/>
</dbReference>
<dbReference type="Gene3D" id="3.40.366.10">
    <property type="entry name" value="Malonyl-Coenzyme A Acyl Carrier Protein, domain 2"/>
    <property type="match status" value="2"/>
</dbReference>
<evidence type="ECO:0000256" key="2">
    <source>
        <dbReference type="ARBA" id="ARBA00022553"/>
    </source>
</evidence>
<dbReference type="Pfam" id="PF21089">
    <property type="entry name" value="PKS_DH_N"/>
    <property type="match status" value="1"/>
</dbReference>
<dbReference type="FunFam" id="3.40.366.10:FF:000002">
    <property type="entry name" value="Probable polyketide synthase 2"/>
    <property type="match status" value="1"/>
</dbReference>
<dbReference type="Gene3D" id="3.40.47.10">
    <property type="match status" value="3"/>
</dbReference>
<evidence type="ECO:0000313" key="10">
    <source>
        <dbReference type="EMBL" id="SNT04067.1"/>
    </source>
</evidence>
<dbReference type="Pfam" id="PF22953">
    <property type="entry name" value="SpnB_Rossmann"/>
    <property type="match status" value="1"/>
</dbReference>
<dbReference type="InterPro" id="IPR014031">
    <property type="entry name" value="Ketoacyl_synth_C"/>
</dbReference>
<dbReference type="InterPro" id="IPR013968">
    <property type="entry name" value="PKS_KR"/>
</dbReference>
<dbReference type="InterPro" id="IPR006162">
    <property type="entry name" value="Ppantetheine_attach_site"/>
</dbReference>
<dbReference type="InterPro" id="IPR049551">
    <property type="entry name" value="PKS_DH_C"/>
</dbReference>
<dbReference type="InterPro" id="IPR016039">
    <property type="entry name" value="Thiolase-like"/>
</dbReference>
<keyword evidence="1" id="KW-0596">Phosphopantetheine</keyword>
<evidence type="ECO:0000256" key="1">
    <source>
        <dbReference type="ARBA" id="ARBA00022450"/>
    </source>
</evidence>
<feature type="domain" description="PKS/mFAS DH" evidence="9">
    <location>
        <begin position="1918"/>
        <end position="2193"/>
    </location>
</feature>
<dbReference type="SUPFAM" id="SSF51735">
    <property type="entry name" value="NAD(P)-binding Rossmann-fold domains"/>
    <property type="match status" value="2"/>
</dbReference>
<dbReference type="SUPFAM" id="SSF47336">
    <property type="entry name" value="ACP-like"/>
    <property type="match status" value="2"/>
</dbReference>
<dbReference type="Proteomes" id="UP000198415">
    <property type="component" value="Unassembled WGS sequence"/>
</dbReference>
<reference evidence="10 11" key="1">
    <citation type="submission" date="2017-06" db="EMBL/GenBank/DDBJ databases">
        <authorList>
            <person name="Kim H.J."/>
            <person name="Triplett B.A."/>
        </authorList>
    </citation>
    <scope>NUCLEOTIDE SEQUENCE [LARGE SCALE GENOMIC DNA]</scope>
    <source>
        <strain evidence="10 11">DSM 43151</strain>
    </source>
</reference>
<dbReference type="PROSITE" id="PS00012">
    <property type="entry name" value="PHOSPHOPANTETHEINE"/>
    <property type="match status" value="2"/>
</dbReference>
<organism evidence="10 11">
    <name type="scientific">Actinoplanes regularis</name>
    <dbReference type="NCBI Taxonomy" id="52697"/>
    <lineage>
        <taxon>Bacteria</taxon>
        <taxon>Bacillati</taxon>
        <taxon>Actinomycetota</taxon>
        <taxon>Actinomycetes</taxon>
        <taxon>Micromonosporales</taxon>
        <taxon>Micromonosporaceae</taxon>
        <taxon>Actinoplanes</taxon>
    </lineage>
</organism>
<feature type="domain" description="Ketosynthase family 3 (KS3)" evidence="8">
    <location>
        <begin position="4"/>
        <end position="424"/>
    </location>
</feature>
<evidence type="ECO:0000313" key="11">
    <source>
        <dbReference type="Proteomes" id="UP000198415"/>
    </source>
</evidence>
<dbReference type="SUPFAM" id="SSF52151">
    <property type="entry name" value="FabD/lysophospholipase-like"/>
    <property type="match status" value="2"/>
</dbReference>
<dbReference type="SMART" id="SM00823">
    <property type="entry name" value="PKS_PP"/>
    <property type="match status" value="2"/>
</dbReference>
<dbReference type="InterPro" id="IPR055123">
    <property type="entry name" value="SpnB-like_Rossmann"/>
</dbReference>
<dbReference type="InterPro" id="IPR014043">
    <property type="entry name" value="Acyl_transferase_dom"/>
</dbReference>
<dbReference type="Pfam" id="PF08659">
    <property type="entry name" value="KR"/>
    <property type="match status" value="1"/>
</dbReference>
<dbReference type="PANTHER" id="PTHR43775">
    <property type="entry name" value="FATTY ACID SYNTHASE"/>
    <property type="match status" value="1"/>
</dbReference>
<gene>
    <name evidence="10" type="ORF">SAMN06264365_13449</name>
</gene>
<feature type="active site" description="Proton acceptor; for dehydratase activity" evidence="6">
    <location>
        <position position="1950"/>
    </location>
</feature>
<dbReference type="InterPro" id="IPR018201">
    <property type="entry name" value="Ketoacyl_synth_AS"/>
</dbReference>
<dbReference type="GO" id="GO:0031177">
    <property type="term" value="F:phosphopantetheine binding"/>
    <property type="evidence" value="ECO:0007669"/>
    <property type="project" value="InterPro"/>
</dbReference>
<dbReference type="Gene3D" id="3.30.70.3290">
    <property type="match status" value="2"/>
</dbReference>
<keyword evidence="3 10" id="KW-0808">Transferase</keyword>
<dbReference type="InterPro" id="IPR016035">
    <property type="entry name" value="Acyl_Trfase/lysoPLipase"/>
</dbReference>
<dbReference type="Pfam" id="PF00550">
    <property type="entry name" value="PP-binding"/>
    <property type="match status" value="2"/>
</dbReference>
<dbReference type="InterPro" id="IPR032821">
    <property type="entry name" value="PKS_assoc"/>
</dbReference>
<evidence type="ECO:0000259" key="9">
    <source>
        <dbReference type="PROSITE" id="PS52019"/>
    </source>
</evidence>
<keyword evidence="11" id="KW-1185">Reference proteome</keyword>
<dbReference type="InterPro" id="IPR020841">
    <property type="entry name" value="PKS_Beta-ketoAc_synthase_dom"/>
</dbReference>
<feature type="non-terminal residue" evidence="10">
    <location>
        <position position="3029"/>
    </location>
</feature>
<keyword evidence="2" id="KW-0597">Phosphoprotein</keyword>
<dbReference type="SUPFAM" id="SSF53901">
    <property type="entry name" value="Thiolase-like"/>
    <property type="match status" value="4"/>
</dbReference>
<dbReference type="SMART" id="SM00826">
    <property type="entry name" value="PKS_DH"/>
    <property type="match status" value="1"/>
</dbReference>
<proteinExistence type="predicted"/>
<dbReference type="Gene3D" id="1.10.1200.10">
    <property type="entry name" value="ACP-like"/>
    <property type="match status" value="2"/>
</dbReference>
<evidence type="ECO:0000256" key="5">
    <source>
        <dbReference type="ARBA" id="ARBA00023315"/>
    </source>
</evidence>
<dbReference type="InterPro" id="IPR014030">
    <property type="entry name" value="Ketoacyl_synth_N"/>
</dbReference>
<feature type="region of interest" description="N-terminal hotdog fold" evidence="6">
    <location>
        <begin position="1918"/>
        <end position="2041"/>
    </location>
</feature>
<dbReference type="GO" id="GO:0004315">
    <property type="term" value="F:3-oxoacyl-[acyl-carrier-protein] synthase activity"/>
    <property type="evidence" value="ECO:0007669"/>
    <property type="project" value="InterPro"/>
</dbReference>
<keyword evidence="4" id="KW-0511">Multifunctional enzyme</keyword>